<evidence type="ECO:0000256" key="5">
    <source>
        <dbReference type="ARBA" id="ARBA00022989"/>
    </source>
</evidence>
<feature type="domain" description="Mechanosensitive ion channel MscS" evidence="8">
    <location>
        <begin position="118"/>
        <end position="203"/>
    </location>
</feature>
<dbReference type="InterPro" id="IPR049142">
    <property type="entry name" value="MS_channel_1st"/>
</dbReference>
<dbReference type="EMBL" id="GG697241">
    <property type="protein sequence ID" value="EET89717.1"/>
    <property type="molecule type" value="Genomic_DNA"/>
</dbReference>
<organism evidence="10 11">
    <name type="scientific">Candidatus Micrarchaeum acidiphilum ARMAN-2</name>
    <dbReference type="NCBI Taxonomy" id="425595"/>
    <lineage>
        <taxon>Archaea</taxon>
        <taxon>Candidatus Micrarchaeota</taxon>
        <taxon>Candidatus Micrarchaeia</taxon>
        <taxon>Candidatus Micrarchaeales</taxon>
        <taxon>Candidatus Micrarchaeaceae</taxon>
        <taxon>Candidatus Micrarchaeum</taxon>
    </lineage>
</organism>
<dbReference type="InterPro" id="IPR006685">
    <property type="entry name" value="MscS_channel_2nd"/>
</dbReference>
<dbReference type="InterPro" id="IPR010920">
    <property type="entry name" value="LSM_dom_sf"/>
</dbReference>
<sequence length="289" mass="31574">MKSKHGGSVILLIAVLLLFSAVFLLARHYNYFGLGDVFIIDAALTAIFGVLVIKLISDIIVMYGRRFGNEINAIKDLFRVFAYVVLLIVVLGILKVNVTGLLVGAGFAGIVIGLAAQNSLSGILAGLQLMSSRPFSVGDMVTISTWQYGLIGPTYQHGEILPAFTGKVNKIGVIYTEIIEEDGTPIYLPNNVVIGALVINHRRTKMKNVSVHVEIAIKKDFSEFKADFAKLLKRSREARNSVLNLEMRILDITPTSYGVDISALTKQGGEEPVKGLLNQLAVESIRMRK</sequence>
<dbReference type="SUPFAM" id="SSF50182">
    <property type="entry name" value="Sm-like ribonucleoproteins"/>
    <property type="match status" value="1"/>
</dbReference>
<evidence type="ECO:0000256" key="2">
    <source>
        <dbReference type="ARBA" id="ARBA00008017"/>
    </source>
</evidence>
<dbReference type="GO" id="GO:0008381">
    <property type="term" value="F:mechanosensitive monoatomic ion channel activity"/>
    <property type="evidence" value="ECO:0007669"/>
    <property type="project" value="InterPro"/>
</dbReference>
<comment type="subcellular location">
    <subcellularLocation>
        <location evidence="1">Cell membrane</location>
        <topology evidence="1">Multi-pass membrane protein</topology>
    </subcellularLocation>
</comment>
<dbReference type="AlphaFoldDB" id="C7DIE3"/>
<evidence type="ECO:0000259" key="8">
    <source>
        <dbReference type="Pfam" id="PF00924"/>
    </source>
</evidence>
<reference evidence="10 11" key="2">
    <citation type="journal article" date="2010" name="Proc. Natl. Acad. Sci. U.S.A.">
        <title>Enigmatic, ultrasmall, uncultivated Archaea.</title>
        <authorList>
            <person name="Baker B.J."/>
            <person name="Comolli L.R."/>
            <person name="Dick G.J."/>
            <person name="Hauser L.J."/>
            <person name="Hyatt D."/>
            <person name="Dill B.D."/>
            <person name="Land M.L."/>
            <person name="Verberkmoes N.C."/>
            <person name="Hettich R.L."/>
            <person name="Banfield J.F."/>
        </authorList>
    </citation>
    <scope>NUCLEOTIDE SEQUENCE [LARGE SCALE GENOMIC DNA]</scope>
    <source>
        <strain evidence="10">ARMAN-2</strain>
    </source>
</reference>
<gene>
    <name evidence="10" type="ORF">UNLARM2_0835</name>
</gene>
<name>C7DIE3_MICA2</name>
<evidence type="ECO:0000256" key="7">
    <source>
        <dbReference type="SAM" id="Phobius"/>
    </source>
</evidence>
<evidence type="ECO:0000256" key="1">
    <source>
        <dbReference type="ARBA" id="ARBA00004651"/>
    </source>
</evidence>
<feature type="transmembrane region" description="Helical" evidence="7">
    <location>
        <begin position="77"/>
        <end position="94"/>
    </location>
</feature>
<dbReference type="Pfam" id="PF00924">
    <property type="entry name" value="MS_channel_2nd"/>
    <property type="match status" value="1"/>
</dbReference>
<reference evidence="10 11" key="1">
    <citation type="journal article" date="2009" name="Genome Biol.">
        <title>Community-wide analysis of microbial genome sequence signatures.</title>
        <authorList>
            <person name="Dick G.J."/>
            <person name="Andersson A.F."/>
            <person name="Baker B.J."/>
            <person name="Simmons S.L."/>
            <person name="Thomas B.C."/>
            <person name="Yelton A.P."/>
            <person name="Banfield J.F."/>
        </authorList>
    </citation>
    <scope>NUCLEOTIDE SEQUENCE [LARGE SCALE GENOMIC DNA]</scope>
    <source>
        <strain evidence="10">ARMAN-2</strain>
    </source>
</reference>
<dbReference type="SUPFAM" id="SSF82861">
    <property type="entry name" value="Mechanosensitive channel protein MscS (YggB), transmembrane region"/>
    <property type="match status" value="1"/>
</dbReference>
<dbReference type="InterPro" id="IPR011014">
    <property type="entry name" value="MscS_channel_TM-2"/>
</dbReference>
<keyword evidence="5 7" id="KW-1133">Transmembrane helix</keyword>
<dbReference type="InterPro" id="IPR023408">
    <property type="entry name" value="MscS_beta-dom_sf"/>
</dbReference>
<evidence type="ECO:0000256" key="3">
    <source>
        <dbReference type="ARBA" id="ARBA00022475"/>
    </source>
</evidence>
<keyword evidence="6 7" id="KW-0472">Membrane</keyword>
<dbReference type="PANTHER" id="PTHR30221">
    <property type="entry name" value="SMALL-CONDUCTANCE MECHANOSENSITIVE CHANNEL"/>
    <property type="match status" value="1"/>
</dbReference>
<proteinExistence type="inferred from homology"/>
<dbReference type="Proteomes" id="UP000332487">
    <property type="component" value="Unassembled WGS sequence"/>
</dbReference>
<keyword evidence="4 7" id="KW-0812">Transmembrane</keyword>
<dbReference type="Pfam" id="PF21088">
    <property type="entry name" value="MS_channel_1st"/>
    <property type="match status" value="1"/>
</dbReference>
<evidence type="ECO:0000256" key="6">
    <source>
        <dbReference type="ARBA" id="ARBA00023136"/>
    </source>
</evidence>
<protein>
    <submittedName>
        <fullName evidence="10">MscS Mechanosensitive ion channel</fullName>
    </submittedName>
</protein>
<dbReference type="Gene3D" id="2.30.30.60">
    <property type="match status" value="1"/>
</dbReference>
<evidence type="ECO:0000313" key="11">
    <source>
        <dbReference type="Proteomes" id="UP000332487"/>
    </source>
</evidence>
<keyword evidence="11" id="KW-1185">Reference proteome</keyword>
<feature type="transmembrane region" description="Helical" evidence="7">
    <location>
        <begin position="100"/>
        <end position="127"/>
    </location>
</feature>
<evidence type="ECO:0000259" key="9">
    <source>
        <dbReference type="Pfam" id="PF21088"/>
    </source>
</evidence>
<feature type="domain" description="Mechanosensitive ion channel transmembrane helices 2/3" evidence="9">
    <location>
        <begin position="77"/>
        <end position="117"/>
    </location>
</feature>
<keyword evidence="3" id="KW-1003">Cell membrane</keyword>
<feature type="transmembrane region" description="Helical" evidence="7">
    <location>
        <begin position="7"/>
        <end position="26"/>
    </location>
</feature>
<dbReference type="PANTHER" id="PTHR30221:SF1">
    <property type="entry name" value="SMALL-CONDUCTANCE MECHANOSENSITIVE CHANNEL"/>
    <property type="match status" value="1"/>
</dbReference>
<feature type="transmembrane region" description="Helical" evidence="7">
    <location>
        <begin position="38"/>
        <end position="56"/>
    </location>
</feature>
<dbReference type="Gene3D" id="1.10.287.1260">
    <property type="match status" value="1"/>
</dbReference>
<dbReference type="InterPro" id="IPR045275">
    <property type="entry name" value="MscS_archaea/bacteria_type"/>
</dbReference>
<comment type="similarity">
    <text evidence="2">Belongs to the MscS (TC 1.A.23) family.</text>
</comment>
<dbReference type="GO" id="GO:0005886">
    <property type="term" value="C:plasma membrane"/>
    <property type="evidence" value="ECO:0007669"/>
    <property type="project" value="UniProtKB-SubCell"/>
</dbReference>
<evidence type="ECO:0000313" key="10">
    <source>
        <dbReference type="EMBL" id="EET89717.1"/>
    </source>
</evidence>
<accession>C7DIE3</accession>
<evidence type="ECO:0000256" key="4">
    <source>
        <dbReference type="ARBA" id="ARBA00022692"/>
    </source>
</evidence>